<evidence type="ECO:0000256" key="1">
    <source>
        <dbReference type="SAM" id="MobiDB-lite"/>
    </source>
</evidence>
<protein>
    <submittedName>
        <fullName evidence="2">Uncharacterized protein</fullName>
    </submittedName>
</protein>
<sequence>MSSLDHPHMEHTRDALWGHLTDEGEGGYLSCRVEDAKASLVLMTPVLSHRPVRVWARMACRYLRDGARVDALQLLGIIKLCHNDLKMEGRIEFDFKLEVRRLDDLEEEPPRVSSQEGPNSVRPEEDAAPFHFFKAGTAVFLPCRGVRRRCGVDGGGGWASAIATGVSSEVVGCVRVRREERGKRWGENGKERGARVADRWGEKNFGG</sequence>
<gene>
    <name evidence="2" type="ORF">GOBAR_AA29012</name>
</gene>
<evidence type="ECO:0000313" key="3">
    <source>
        <dbReference type="Proteomes" id="UP000239757"/>
    </source>
</evidence>
<reference evidence="2 3" key="1">
    <citation type="submission" date="2015-01" db="EMBL/GenBank/DDBJ databases">
        <title>Genome of allotetraploid Gossypium barbadense reveals genomic plasticity and fiber elongation in cotton evolution.</title>
        <authorList>
            <person name="Chen X."/>
            <person name="Liu X."/>
            <person name="Zhao B."/>
            <person name="Zheng H."/>
            <person name="Hu Y."/>
            <person name="Lu G."/>
            <person name="Yang C."/>
            <person name="Chen J."/>
            <person name="Shan C."/>
            <person name="Zhang L."/>
            <person name="Zhou Y."/>
            <person name="Wang L."/>
            <person name="Guo W."/>
            <person name="Bai Y."/>
            <person name="Ruan J."/>
            <person name="Shangguan X."/>
            <person name="Mao Y."/>
            <person name="Jiang J."/>
            <person name="Zhu Y."/>
            <person name="Lei J."/>
            <person name="Kang H."/>
            <person name="Chen S."/>
            <person name="He X."/>
            <person name="Wang R."/>
            <person name="Wang Y."/>
            <person name="Chen J."/>
            <person name="Wang L."/>
            <person name="Yu S."/>
            <person name="Wang B."/>
            <person name="Wei J."/>
            <person name="Song S."/>
            <person name="Lu X."/>
            <person name="Gao Z."/>
            <person name="Gu W."/>
            <person name="Deng X."/>
            <person name="Ma D."/>
            <person name="Wang S."/>
            <person name="Liang W."/>
            <person name="Fang L."/>
            <person name="Cai C."/>
            <person name="Zhu X."/>
            <person name="Zhou B."/>
            <person name="Zhang Y."/>
            <person name="Chen Z."/>
            <person name="Xu S."/>
            <person name="Zhu R."/>
            <person name="Wang S."/>
            <person name="Zhang T."/>
            <person name="Zhao G."/>
        </authorList>
    </citation>
    <scope>NUCLEOTIDE SEQUENCE [LARGE SCALE GENOMIC DNA]</scope>
    <source>
        <strain evidence="3">cv. Xinhai21</strain>
        <tissue evidence="2">Leaf</tissue>
    </source>
</reference>
<evidence type="ECO:0000313" key="2">
    <source>
        <dbReference type="EMBL" id="PPR91671.1"/>
    </source>
</evidence>
<accession>A0A2P5WKT9</accession>
<organism evidence="2 3">
    <name type="scientific">Gossypium barbadense</name>
    <name type="common">Sea Island cotton</name>
    <name type="synonym">Hibiscus barbadensis</name>
    <dbReference type="NCBI Taxonomy" id="3634"/>
    <lineage>
        <taxon>Eukaryota</taxon>
        <taxon>Viridiplantae</taxon>
        <taxon>Streptophyta</taxon>
        <taxon>Embryophyta</taxon>
        <taxon>Tracheophyta</taxon>
        <taxon>Spermatophyta</taxon>
        <taxon>Magnoliopsida</taxon>
        <taxon>eudicotyledons</taxon>
        <taxon>Gunneridae</taxon>
        <taxon>Pentapetalae</taxon>
        <taxon>rosids</taxon>
        <taxon>malvids</taxon>
        <taxon>Malvales</taxon>
        <taxon>Malvaceae</taxon>
        <taxon>Malvoideae</taxon>
        <taxon>Gossypium</taxon>
    </lineage>
</organism>
<feature type="region of interest" description="Disordered" evidence="1">
    <location>
        <begin position="185"/>
        <end position="207"/>
    </location>
</feature>
<dbReference type="Proteomes" id="UP000239757">
    <property type="component" value="Unassembled WGS sequence"/>
</dbReference>
<name>A0A2P5WKT9_GOSBA</name>
<dbReference type="AlphaFoldDB" id="A0A2P5WKT9"/>
<dbReference type="EMBL" id="KZ667250">
    <property type="protein sequence ID" value="PPR91671.1"/>
    <property type="molecule type" value="Genomic_DNA"/>
</dbReference>
<proteinExistence type="predicted"/>